<dbReference type="Proteomes" id="UP000445696">
    <property type="component" value="Unassembled WGS sequence"/>
</dbReference>
<comment type="caution">
    <text evidence="2">The sequence shown here is derived from an EMBL/GenBank/DDBJ whole genome shotgun (WGS) entry which is preliminary data.</text>
</comment>
<reference evidence="2 3" key="1">
    <citation type="journal article" date="2014" name="Int. J. Syst. Evol. Microbiol.">
        <title>Sneathiella chungangensis sp. nov., isolated from a marine sand, and emended description of the genus Sneathiella.</title>
        <authorList>
            <person name="Siamphan C."/>
            <person name="Kim H."/>
            <person name="Lee J.S."/>
            <person name="Kim W."/>
        </authorList>
    </citation>
    <scope>NUCLEOTIDE SEQUENCE [LARGE SCALE GENOMIC DNA]</scope>
    <source>
        <strain evidence="2 3">KCTC 32476</strain>
    </source>
</reference>
<dbReference type="InterPro" id="IPR036890">
    <property type="entry name" value="HATPase_C_sf"/>
</dbReference>
<accession>A0A845MI08</accession>
<dbReference type="AlphaFoldDB" id="A0A845MI08"/>
<dbReference type="GO" id="GO:0016740">
    <property type="term" value="F:transferase activity"/>
    <property type="evidence" value="ECO:0007669"/>
    <property type="project" value="UniProtKB-KW"/>
</dbReference>
<name>A0A845MI08_9PROT</name>
<dbReference type="InterPro" id="IPR018762">
    <property type="entry name" value="ChpT_C"/>
</dbReference>
<feature type="domain" description="Histidine phosphotransferase ChpT C-terminal" evidence="1">
    <location>
        <begin position="79"/>
        <end position="202"/>
    </location>
</feature>
<evidence type="ECO:0000259" key="1">
    <source>
        <dbReference type="Pfam" id="PF10090"/>
    </source>
</evidence>
<evidence type="ECO:0000313" key="3">
    <source>
        <dbReference type="Proteomes" id="UP000445696"/>
    </source>
</evidence>
<organism evidence="2 3">
    <name type="scientific">Sneathiella chungangensis</name>
    <dbReference type="NCBI Taxonomy" id="1418234"/>
    <lineage>
        <taxon>Bacteria</taxon>
        <taxon>Pseudomonadati</taxon>
        <taxon>Pseudomonadota</taxon>
        <taxon>Alphaproteobacteria</taxon>
        <taxon>Sneathiellales</taxon>
        <taxon>Sneathiellaceae</taxon>
        <taxon>Sneathiella</taxon>
    </lineage>
</organism>
<proteinExistence type="predicted"/>
<keyword evidence="2" id="KW-0808">Transferase</keyword>
<keyword evidence="3" id="KW-1185">Reference proteome</keyword>
<protein>
    <submittedName>
        <fullName evidence="2">Histidine phosphotransferase</fullName>
    </submittedName>
</protein>
<evidence type="ECO:0000313" key="2">
    <source>
        <dbReference type="EMBL" id="MZR23050.1"/>
    </source>
</evidence>
<dbReference type="Gene3D" id="3.30.565.10">
    <property type="entry name" value="Histidine kinase-like ATPase, C-terminal domain"/>
    <property type="match status" value="1"/>
</dbReference>
<dbReference type="Gene3D" id="1.10.287.130">
    <property type="match status" value="1"/>
</dbReference>
<dbReference type="RefSeq" id="WP_161339530.1">
    <property type="nucleotide sequence ID" value="NZ_JBHSDG010000003.1"/>
</dbReference>
<gene>
    <name evidence="2" type="ORF">GQF03_12000</name>
</gene>
<dbReference type="EMBL" id="WTVA01000014">
    <property type="protein sequence ID" value="MZR23050.1"/>
    <property type="molecule type" value="Genomic_DNA"/>
</dbReference>
<dbReference type="Pfam" id="PF10090">
    <property type="entry name" value="HPTransfase"/>
    <property type="match status" value="1"/>
</dbReference>
<dbReference type="OrthoDB" id="9803702at2"/>
<sequence>MIDLKLASMMSSKLCHDVIGPIGAVCNGIELVSDDGNEDMRAEALKLVSESAGEASARLQFYRLAFGLAGGMGQEVSIRDARSLSRDLMSYGKVRLDWPDSAGGAELLPKDVIKILCNLLVVAAGALPRGGEITVAGDISDTGWTFVFRAEGPRAVLREDVTEILQNGYSEEALTAQNVGVQYLMALCANNDAALEIREVEENRVVLAVRSK</sequence>